<proteinExistence type="predicted"/>
<protein>
    <submittedName>
        <fullName evidence="2">Uncharacterized protein</fullName>
    </submittedName>
</protein>
<evidence type="ECO:0000256" key="1">
    <source>
        <dbReference type="SAM" id="Phobius"/>
    </source>
</evidence>
<reference evidence="2" key="1">
    <citation type="submission" date="2018-06" db="EMBL/GenBank/DDBJ databases">
        <authorList>
            <person name="Zhirakovskaya E."/>
        </authorList>
    </citation>
    <scope>NUCLEOTIDE SEQUENCE</scope>
</reference>
<keyword evidence="1" id="KW-0812">Transmembrane</keyword>
<keyword evidence="1" id="KW-1133">Transmembrane helix</keyword>
<sequence>MNFSAKTKAVFFIALGILVILDYIAPRSYDIFPWDTIPAFWGGFAFVGCLLLIGVSKFLGYKCKIMKKEDFYD</sequence>
<gene>
    <name evidence="2" type="ORF">MNBD_DELTA02-128</name>
</gene>
<feature type="transmembrane region" description="Helical" evidence="1">
    <location>
        <begin position="9"/>
        <end position="26"/>
    </location>
</feature>
<evidence type="ECO:0000313" key="2">
    <source>
        <dbReference type="EMBL" id="VAW38882.1"/>
    </source>
</evidence>
<organism evidence="2">
    <name type="scientific">hydrothermal vent metagenome</name>
    <dbReference type="NCBI Taxonomy" id="652676"/>
    <lineage>
        <taxon>unclassified sequences</taxon>
        <taxon>metagenomes</taxon>
        <taxon>ecological metagenomes</taxon>
    </lineage>
</organism>
<dbReference type="EMBL" id="UOEZ01000080">
    <property type="protein sequence ID" value="VAW38882.1"/>
    <property type="molecule type" value="Genomic_DNA"/>
</dbReference>
<keyword evidence="1" id="KW-0472">Membrane</keyword>
<feature type="transmembrane region" description="Helical" evidence="1">
    <location>
        <begin position="38"/>
        <end position="59"/>
    </location>
</feature>
<accession>A0A3B0VIQ5</accession>
<name>A0A3B0VIQ5_9ZZZZ</name>
<dbReference type="AlphaFoldDB" id="A0A3B0VIQ5"/>